<evidence type="ECO:0000259" key="1">
    <source>
        <dbReference type="Pfam" id="PF14534"/>
    </source>
</evidence>
<evidence type="ECO:0000313" key="3">
    <source>
        <dbReference type="Proteomes" id="UP000313948"/>
    </source>
</evidence>
<dbReference type="SUPFAM" id="SSF54427">
    <property type="entry name" value="NTF2-like"/>
    <property type="match status" value="1"/>
</dbReference>
<dbReference type="Gene3D" id="3.10.450.50">
    <property type="match status" value="1"/>
</dbReference>
<name>A0ABX5VN60_9MICO</name>
<protein>
    <submittedName>
        <fullName evidence="2">Nuclear transport factor 2 family protein</fullName>
    </submittedName>
</protein>
<organism evidence="2 3">
    <name type="scientific">Georgenia wutianyii</name>
    <dbReference type="NCBI Taxonomy" id="2585135"/>
    <lineage>
        <taxon>Bacteria</taxon>
        <taxon>Bacillati</taxon>
        <taxon>Actinomycetota</taxon>
        <taxon>Actinomycetes</taxon>
        <taxon>Micrococcales</taxon>
        <taxon>Bogoriellaceae</taxon>
        <taxon>Georgenia</taxon>
    </lineage>
</organism>
<keyword evidence="3" id="KW-1185">Reference proteome</keyword>
<feature type="domain" description="DUF4440" evidence="1">
    <location>
        <begin position="12"/>
        <end position="103"/>
    </location>
</feature>
<reference evidence="2 3" key="1">
    <citation type="submission" date="2019-05" db="EMBL/GenBank/DDBJ databases">
        <title>Georgenia *** sp. nov., and Georgenia *** sp. nov., isolated from the intestinal contents of plateau pika (Ochotona curzoniae) in the Qinghai-Tibet plateau of China.</title>
        <authorList>
            <person name="Tian Z."/>
        </authorList>
    </citation>
    <scope>NUCLEOTIDE SEQUENCE [LARGE SCALE GENOMIC DNA]</scope>
    <source>
        <strain evidence="2 3">Z294</strain>
    </source>
</reference>
<dbReference type="EMBL" id="CP040899">
    <property type="protein sequence ID" value="QDB79944.1"/>
    <property type="molecule type" value="Genomic_DNA"/>
</dbReference>
<dbReference type="RefSeq" id="WP_139948855.1">
    <property type="nucleotide sequence ID" value="NZ_CP040899.1"/>
</dbReference>
<dbReference type="Pfam" id="PF14534">
    <property type="entry name" value="DUF4440"/>
    <property type="match status" value="1"/>
</dbReference>
<accession>A0ABX5VN60</accession>
<gene>
    <name evidence="2" type="ORF">FE251_11580</name>
</gene>
<proteinExistence type="predicted"/>
<sequence length="117" mass="12574">MTDLAAAAWAGEELLLSPAVRADRSRLEPLLSADFTEIGQSGRWWGREEILAELTGESLPPGPATLTERAAREVGPGTLLLTYRLDLGTGASRRSSLWCEEDGAVRCVFHQGTPLPG</sequence>
<dbReference type="InterPro" id="IPR032710">
    <property type="entry name" value="NTF2-like_dom_sf"/>
</dbReference>
<dbReference type="InterPro" id="IPR027843">
    <property type="entry name" value="DUF4440"/>
</dbReference>
<dbReference type="Proteomes" id="UP000313948">
    <property type="component" value="Chromosome"/>
</dbReference>
<evidence type="ECO:0000313" key="2">
    <source>
        <dbReference type="EMBL" id="QDB79944.1"/>
    </source>
</evidence>